<dbReference type="SUPFAM" id="SSF50494">
    <property type="entry name" value="Trypsin-like serine proteases"/>
    <property type="match status" value="1"/>
</dbReference>
<dbReference type="PROSITE" id="PS51318">
    <property type="entry name" value="TAT"/>
    <property type="match status" value="1"/>
</dbReference>
<feature type="domain" description="Peptidase S55" evidence="2">
    <location>
        <begin position="1"/>
        <end position="159"/>
    </location>
</feature>
<name>A0ABP4EYR9_9ACTN</name>
<comment type="caution">
    <text evidence="3">The sequence shown here is derived from an EMBL/GenBank/DDBJ whole genome shotgun (WGS) entry which is preliminary data.</text>
</comment>
<evidence type="ECO:0000313" key="4">
    <source>
        <dbReference type="Proteomes" id="UP001499979"/>
    </source>
</evidence>
<keyword evidence="1" id="KW-0732">Signal</keyword>
<dbReference type="PROSITE" id="PS51494">
    <property type="entry name" value="SPOIVB"/>
    <property type="match status" value="1"/>
</dbReference>
<feature type="signal peptide" evidence="1">
    <location>
        <begin position="1"/>
        <end position="25"/>
    </location>
</feature>
<organism evidence="3 4">
    <name type="scientific">Nocardioides aquiterrae</name>
    <dbReference type="NCBI Taxonomy" id="203799"/>
    <lineage>
        <taxon>Bacteria</taxon>
        <taxon>Bacillati</taxon>
        <taxon>Actinomycetota</taxon>
        <taxon>Actinomycetes</taxon>
        <taxon>Propionibacteriales</taxon>
        <taxon>Nocardioidaceae</taxon>
        <taxon>Nocardioides</taxon>
    </lineage>
</organism>
<dbReference type="RefSeq" id="WP_343907471.1">
    <property type="nucleotide sequence ID" value="NZ_BAAAJE010000007.1"/>
</dbReference>
<evidence type="ECO:0000259" key="2">
    <source>
        <dbReference type="PROSITE" id="PS51494"/>
    </source>
</evidence>
<evidence type="ECO:0000313" key="3">
    <source>
        <dbReference type="EMBL" id="GAA1141243.1"/>
    </source>
</evidence>
<dbReference type="InterPro" id="IPR006311">
    <property type="entry name" value="TAT_signal"/>
</dbReference>
<protein>
    <recommendedName>
        <fullName evidence="2">Peptidase S55 domain-containing protein</fullName>
    </recommendedName>
</protein>
<evidence type="ECO:0000256" key="1">
    <source>
        <dbReference type="SAM" id="SignalP"/>
    </source>
</evidence>
<dbReference type="InterPro" id="IPR008763">
    <property type="entry name" value="Peptidase_S55"/>
</dbReference>
<sequence length="593" mass="60454">MSRSTRRTRALVSLTAVAGLGLAGAAVGSAPAQSAAPAGDCAVAFPVGDLAAGDAVTGLTVTRGTTPEGFTGEVLGVLDDGIGPDVDMIMVRLTSPEIDRVGIWQGMSGSPVYAADGRLIGAVSYGLAMGTSPVAGVTPFAVMDDHLADPPAKVAVDRAAARRIARGGDVSVARAAGGFAQLPMPLGVAGVGAARIAAAADRAGDRTWVPRSAYAVGRAGAADATADDIVAGGNLAASMSYGDVTMAGVGTATSVCGDRVVGFGHPLDYQGSTSMALHPADAIYIQEDLVAGFKVANLGAPVGTITDDRLAGITGTVGVLPDTRDITSTLTYDGRSRTGVSHVSLGTPDALASASFYELIANHQAVVDGPVRGTEDLAWTITGTADGQPFELTSDDLYTSASDLTWQLGFALGDTVYAIARIPGVTIDAVTTNGDLGDTASPYRVAKVETRVAGQWMEVSRRTGVPARSGGVLPVRVTLQHDDQATVVRTTLDVPTLKKRGRPMFLQVAGGSRVGGGRMPRTIDGIATWLEQRVRNDELLVSLTRRPQFGGAGAYDTIIVAGRRAAGDGTVQQVFGPYGAVVRGNVVAPVFGG</sequence>
<reference evidence="4" key="1">
    <citation type="journal article" date="2019" name="Int. J. Syst. Evol. Microbiol.">
        <title>The Global Catalogue of Microorganisms (GCM) 10K type strain sequencing project: providing services to taxonomists for standard genome sequencing and annotation.</title>
        <authorList>
            <consortium name="The Broad Institute Genomics Platform"/>
            <consortium name="The Broad Institute Genome Sequencing Center for Infectious Disease"/>
            <person name="Wu L."/>
            <person name="Ma J."/>
        </authorList>
    </citation>
    <scope>NUCLEOTIDE SEQUENCE [LARGE SCALE GENOMIC DNA]</scope>
    <source>
        <strain evidence="4">JCM 11813</strain>
    </source>
</reference>
<keyword evidence="4" id="KW-1185">Reference proteome</keyword>
<dbReference type="InterPro" id="IPR009003">
    <property type="entry name" value="Peptidase_S1_PA"/>
</dbReference>
<accession>A0ABP4EYR9</accession>
<dbReference type="EMBL" id="BAAAJE010000007">
    <property type="protein sequence ID" value="GAA1141243.1"/>
    <property type="molecule type" value="Genomic_DNA"/>
</dbReference>
<dbReference type="Proteomes" id="UP001499979">
    <property type="component" value="Unassembled WGS sequence"/>
</dbReference>
<feature type="chain" id="PRO_5047087374" description="Peptidase S55 domain-containing protein" evidence="1">
    <location>
        <begin position="26"/>
        <end position="593"/>
    </location>
</feature>
<gene>
    <name evidence="3" type="ORF">GCM10009606_20930</name>
</gene>
<proteinExistence type="predicted"/>